<evidence type="ECO:0000313" key="4">
    <source>
        <dbReference type="Proteomes" id="UP000502756"/>
    </source>
</evidence>
<feature type="domain" description="Nucleoside transporter/FeoB GTPase Gate" evidence="2">
    <location>
        <begin position="278"/>
        <end position="381"/>
    </location>
</feature>
<dbReference type="RefSeq" id="WP_171738483.1">
    <property type="nucleotide sequence ID" value="NZ_CP053435.1"/>
</dbReference>
<dbReference type="InterPro" id="IPR052549">
    <property type="entry name" value="SpmB"/>
</dbReference>
<dbReference type="PIRSF" id="PIRSF036542">
    <property type="entry name" value="SpmA_SpmB"/>
    <property type="match status" value="1"/>
</dbReference>
<feature type="transmembrane region" description="Helical" evidence="1">
    <location>
        <begin position="207"/>
        <end position="226"/>
    </location>
</feature>
<keyword evidence="4" id="KW-1185">Reference proteome</keyword>
<name>A0A6M5Y4D4_9BACT</name>
<dbReference type="Proteomes" id="UP000502756">
    <property type="component" value="Chromosome"/>
</dbReference>
<keyword evidence="1" id="KW-1133">Transmembrane helix</keyword>
<dbReference type="AlphaFoldDB" id="A0A6M5Y4D4"/>
<feature type="transmembrane region" description="Helical" evidence="1">
    <location>
        <begin position="142"/>
        <end position="162"/>
    </location>
</feature>
<keyword evidence="1" id="KW-0812">Transmembrane</keyword>
<dbReference type="GO" id="GO:0005886">
    <property type="term" value="C:plasma membrane"/>
    <property type="evidence" value="ECO:0007669"/>
    <property type="project" value="TreeGrafter"/>
</dbReference>
<protein>
    <recommendedName>
        <fullName evidence="2">Nucleoside transporter/FeoB GTPase Gate domain-containing protein</fullName>
    </recommendedName>
</protein>
<feature type="transmembrane region" description="Helical" evidence="1">
    <location>
        <begin position="277"/>
        <end position="294"/>
    </location>
</feature>
<feature type="transmembrane region" description="Helical" evidence="1">
    <location>
        <begin position="353"/>
        <end position="376"/>
    </location>
</feature>
<reference evidence="3 4" key="1">
    <citation type="submission" date="2020-05" db="EMBL/GenBank/DDBJ databases">
        <title>Genome sequencing of Spirosoma sp. TS118.</title>
        <authorList>
            <person name="Lee J.-H."/>
            <person name="Jeong S."/>
            <person name="Zhao L."/>
            <person name="Jung J.-H."/>
            <person name="Kim M.-K."/>
            <person name="Lim S."/>
        </authorList>
    </citation>
    <scope>NUCLEOTIDE SEQUENCE [LARGE SCALE GENOMIC DNA]</scope>
    <source>
        <strain evidence="3 4">TS118</strain>
    </source>
</reference>
<feature type="transmembrane region" description="Helical" evidence="1">
    <location>
        <begin position="388"/>
        <end position="410"/>
    </location>
</feature>
<evidence type="ECO:0000313" key="3">
    <source>
        <dbReference type="EMBL" id="QJW88645.1"/>
    </source>
</evidence>
<gene>
    <name evidence="3" type="ORF">HNV11_04270</name>
</gene>
<dbReference type="KEGG" id="stae:HNV11_04270"/>
<feature type="transmembrane region" description="Helical" evidence="1">
    <location>
        <begin position="238"/>
        <end position="256"/>
    </location>
</feature>
<dbReference type="InterPro" id="IPR011642">
    <property type="entry name" value="Gate_dom"/>
</dbReference>
<dbReference type="EMBL" id="CP053435">
    <property type="protein sequence ID" value="QJW88645.1"/>
    <property type="molecule type" value="Genomic_DNA"/>
</dbReference>
<accession>A0A6M5Y4D4</accession>
<dbReference type="InterPro" id="IPR011415">
    <property type="entry name" value="SpmA_SpmB"/>
</dbReference>
<proteinExistence type="predicted"/>
<evidence type="ECO:0000259" key="2">
    <source>
        <dbReference type="Pfam" id="PF07670"/>
    </source>
</evidence>
<evidence type="ECO:0000256" key="1">
    <source>
        <dbReference type="SAM" id="Phobius"/>
    </source>
</evidence>
<feature type="transmembrane region" description="Helical" evidence="1">
    <location>
        <begin position="174"/>
        <end position="195"/>
    </location>
</feature>
<organism evidence="3 4">
    <name type="scientific">Spirosoma taeanense</name>
    <dbReference type="NCBI Taxonomy" id="2735870"/>
    <lineage>
        <taxon>Bacteria</taxon>
        <taxon>Pseudomonadati</taxon>
        <taxon>Bacteroidota</taxon>
        <taxon>Cytophagia</taxon>
        <taxon>Cytophagales</taxon>
        <taxon>Cytophagaceae</taxon>
        <taxon>Spirosoma</taxon>
    </lineage>
</organism>
<dbReference type="Pfam" id="PF07670">
    <property type="entry name" value="Gate"/>
    <property type="match status" value="2"/>
</dbReference>
<feature type="transmembrane region" description="Helical" evidence="1">
    <location>
        <begin position="44"/>
        <end position="66"/>
    </location>
</feature>
<sequence>MALNYIWVAFFVIAFLVALVKLIFLGDTEIFKVIVEGLFDSSKVAVMDIALPLAGVMTFFLGLLNIGEKAGAINFLARIIGPFFHKLFPEVPKDHPANGQMIMNFSANMLGLDNAATPFGLRAMASLQELNPSKETASNAQIMFLVLHTSGLTIIPLSIMAQRAVLGAQDPSDIFIPCLIATYVATVVSMIAVAIKQRINLINRTVLGWLGGITGLIALALWYLSTKSKEEIEVISKVTGNLILMLIIVSFLLGAMRKKVDIFDAFIEGAKGGFETSVRIIPYLVGMLVAISAFRSSGAMDYVVGGLKYLFSLTGLNTEFTDALPVALMRPLSGSGSRALMIDAMKQFGPDSFVGRLACMFQGAADTTFYIVALYFGSVGIRNSRYAIPFGLFADLMGVIAGIALGYFFFH</sequence>
<dbReference type="PANTHER" id="PTHR35793">
    <property type="entry name" value="INNER MEMBRANE PROTEIN YJIG"/>
    <property type="match status" value="1"/>
</dbReference>
<feature type="domain" description="Nucleoside transporter/FeoB GTPase Gate" evidence="2">
    <location>
        <begin position="51"/>
        <end position="157"/>
    </location>
</feature>
<feature type="transmembrane region" description="Helical" evidence="1">
    <location>
        <begin position="5"/>
        <end position="24"/>
    </location>
</feature>
<keyword evidence="1" id="KW-0472">Membrane</keyword>
<dbReference type="PANTHER" id="PTHR35793:SF2">
    <property type="entry name" value="INNER MEMBRANE PROTEIN YJIG"/>
    <property type="match status" value="1"/>
</dbReference>